<protein>
    <recommendedName>
        <fullName evidence="14">Mitochondrial carrier protein</fullName>
    </recommendedName>
</protein>
<keyword evidence="8" id="KW-0496">Mitochondrion</keyword>
<evidence type="ECO:0000256" key="1">
    <source>
        <dbReference type="ARBA" id="ARBA00004448"/>
    </source>
</evidence>
<feature type="repeat" description="Solcar" evidence="10">
    <location>
        <begin position="269"/>
        <end position="360"/>
    </location>
</feature>
<evidence type="ECO:0000256" key="5">
    <source>
        <dbReference type="ARBA" id="ARBA00022737"/>
    </source>
</evidence>
<evidence type="ECO:0000256" key="2">
    <source>
        <dbReference type="ARBA" id="ARBA00006375"/>
    </source>
</evidence>
<dbReference type="InterPro" id="IPR051508">
    <property type="entry name" value="Mito_Carrier_Antiporter"/>
</dbReference>
<evidence type="ECO:0000256" key="3">
    <source>
        <dbReference type="ARBA" id="ARBA00022448"/>
    </source>
</evidence>
<keyword evidence="6" id="KW-0999">Mitochondrion inner membrane</keyword>
<dbReference type="VEuPathDB" id="VectorBase:AFAF003648"/>
<organism evidence="12 13">
    <name type="scientific">Anopheles farauti</name>
    <dbReference type="NCBI Taxonomy" id="69004"/>
    <lineage>
        <taxon>Eukaryota</taxon>
        <taxon>Metazoa</taxon>
        <taxon>Ecdysozoa</taxon>
        <taxon>Arthropoda</taxon>
        <taxon>Hexapoda</taxon>
        <taxon>Insecta</taxon>
        <taxon>Pterygota</taxon>
        <taxon>Neoptera</taxon>
        <taxon>Endopterygota</taxon>
        <taxon>Diptera</taxon>
        <taxon>Nematocera</taxon>
        <taxon>Culicoidea</taxon>
        <taxon>Culicidae</taxon>
        <taxon>Anophelinae</taxon>
        <taxon>Anopheles</taxon>
    </lineage>
</organism>
<dbReference type="PROSITE" id="PS50920">
    <property type="entry name" value="SOLCAR"/>
    <property type="match status" value="3"/>
</dbReference>
<dbReference type="PANTHER" id="PTHR45928">
    <property type="entry name" value="RE38146P"/>
    <property type="match status" value="1"/>
</dbReference>
<accession>A0A182Q5U5</accession>
<dbReference type="Pfam" id="PF00153">
    <property type="entry name" value="Mito_carr"/>
    <property type="match status" value="3"/>
</dbReference>
<keyword evidence="7" id="KW-1133">Transmembrane helix</keyword>
<keyword evidence="4 10" id="KW-0812">Transmembrane</keyword>
<reference evidence="12" key="2">
    <citation type="submission" date="2020-05" db="UniProtKB">
        <authorList>
            <consortium name="EnsemblMetazoa"/>
        </authorList>
    </citation>
    <scope>IDENTIFICATION</scope>
    <source>
        <strain evidence="12">FAR1</strain>
    </source>
</reference>
<evidence type="ECO:0000256" key="11">
    <source>
        <dbReference type="RuleBase" id="RU000488"/>
    </source>
</evidence>
<keyword evidence="9 10" id="KW-0472">Membrane</keyword>
<evidence type="ECO:0000256" key="9">
    <source>
        <dbReference type="ARBA" id="ARBA00023136"/>
    </source>
</evidence>
<sequence>MYMEHIVGHDRHRFRLGCRPKPGRIGPVKPTDDDPLTFANNRVSFPSKLYRDLPFPNARFVIVSMEFLLGGASSMCAVLFTNPLDVLKTRQQLEGELIAKQHLKERAYKGIRQSVLTVIRTDGFRGLQKGLPAALLYQFSMNGVRLGTYQTAENLGWTKSTKNPSLTPLLSLFWGGCAGLASATASCPFYVVKTQLQAVTSGSYTARFQHHHSGTLAAFVNIFRQSGVRGLFRGYTASVARLVVGSATEMASFSVCKHFFHRYEVFRESIVLTALASSTVAGFFTSVLMSPCDVVTTRMTNQAVSANGKGLLYRNIFDCFLKIYRAEGIHGYYKGFFPLYLRVAPHTILNLTFWEFFKGLYERTDDNLINDYCHRFDGNAPFAYRVSTNCCELEPGLSFQASFKIF</sequence>
<reference evidence="13" key="1">
    <citation type="submission" date="2014-01" db="EMBL/GenBank/DDBJ databases">
        <title>The Genome Sequence of Anopheles farauti FAR1 (V2).</title>
        <authorList>
            <consortium name="The Broad Institute Genomics Platform"/>
            <person name="Neafsey D.E."/>
            <person name="Besansky N."/>
            <person name="Howell P."/>
            <person name="Walton C."/>
            <person name="Young S.K."/>
            <person name="Zeng Q."/>
            <person name="Gargeya S."/>
            <person name="Fitzgerald M."/>
            <person name="Haas B."/>
            <person name="Abouelleil A."/>
            <person name="Allen A.W."/>
            <person name="Alvarado L."/>
            <person name="Arachchi H.M."/>
            <person name="Berlin A.M."/>
            <person name="Chapman S.B."/>
            <person name="Gainer-Dewar J."/>
            <person name="Goldberg J."/>
            <person name="Griggs A."/>
            <person name="Gujja S."/>
            <person name="Hansen M."/>
            <person name="Howarth C."/>
            <person name="Imamovic A."/>
            <person name="Ireland A."/>
            <person name="Larimer J."/>
            <person name="McCowan C."/>
            <person name="Murphy C."/>
            <person name="Pearson M."/>
            <person name="Poon T.W."/>
            <person name="Priest M."/>
            <person name="Roberts A."/>
            <person name="Saif S."/>
            <person name="Shea T."/>
            <person name="Sisk P."/>
            <person name="Sykes S."/>
            <person name="Wortman J."/>
            <person name="Nusbaum C."/>
            <person name="Birren B."/>
        </authorList>
    </citation>
    <scope>NUCLEOTIDE SEQUENCE [LARGE SCALE GENOMIC DNA]</scope>
    <source>
        <strain evidence="13">FAR1</strain>
    </source>
</reference>
<evidence type="ECO:0000313" key="13">
    <source>
        <dbReference type="Proteomes" id="UP000075886"/>
    </source>
</evidence>
<keyword evidence="13" id="KW-1185">Reference proteome</keyword>
<feature type="repeat" description="Solcar" evidence="10">
    <location>
        <begin position="65"/>
        <end position="155"/>
    </location>
</feature>
<evidence type="ECO:0008006" key="14">
    <source>
        <dbReference type="Google" id="ProtNLM"/>
    </source>
</evidence>
<name>A0A182Q5U5_9DIPT</name>
<dbReference type="SUPFAM" id="SSF103506">
    <property type="entry name" value="Mitochondrial carrier"/>
    <property type="match status" value="1"/>
</dbReference>
<evidence type="ECO:0000256" key="8">
    <source>
        <dbReference type="ARBA" id="ARBA00023128"/>
    </source>
</evidence>
<comment type="similarity">
    <text evidence="2 11">Belongs to the mitochondrial carrier (TC 2.A.29) family.</text>
</comment>
<keyword evidence="3 11" id="KW-0813">Transport</keyword>
<evidence type="ECO:0000256" key="10">
    <source>
        <dbReference type="PROSITE-ProRule" id="PRU00282"/>
    </source>
</evidence>
<evidence type="ECO:0000256" key="7">
    <source>
        <dbReference type="ARBA" id="ARBA00022989"/>
    </source>
</evidence>
<evidence type="ECO:0000313" key="12">
    <source>
        <dbReference type="EnsemblMetazoa" id="AFAF003648-PA"/>
    </source>
</evidence>
<keyword evidence="5" id="KW-0677">Repeat</keyword>
<evidence type="ECO:0000256" key="4">
    <source>
        <dbReference type="ARBA" id="ARBA00022692"/>
    </source>
</evidence>
<evidence type="ECO:0000256" key="6">
    <source>
        <dbReference type="ARBA" id="ARBA00022792"/>
    </source>
</evidence>
<dbReference type="AlphaFoldDB" id="A0A182Q5U5"/>
<dbReference type="EnsemblMetazoa" id="AFAF003648-RA">
    <property type="protein sequence ID" value="AFAF003648-PA"/>
    <property type="gene ID" value="AFAF003648"/>
</dbReference>
<dbReference type="PANTHER" id="PTHR45928:SF1">
    <property type="entry name" value="RE38146P"/>
    <property type="match status" value="1"/>
</dbReference>
<dbReference type="EMBL" id="AXCN02000544">
    <property type="status" value="NOT_ANNOTATED_CDS"/>
    <property type="molecule type" value="Genomic_DNA"/>
</dbReference>
<dbReference type="Gene3D" id="1.50.40.10">
    <property type="entry name" value="Mitochondrial carrier domain"/>
    <property type="match status" value="1"/>
</dbReference>
<dbReference type="Proteomes" id="UP000075886">
    <property type="component" value="Unassembled WGS sequence"/>
</dbReference>
<dbReference type="InterPro" id="IPR023395">
    <property type="entry name" value="MCP_dom_sf"/>
</dbReference>
<dbReference type="InterPro" id="IPR018108">
    <property type="entry name" value="MCP_transmembrane"/>
</dbReference>
<comment type="subcellular location">
    <subcellularLocation>
        <location evidence="1">Mitochondrion inner membrane</location>
        <topology evidence="1">Multi-pass membrane protein</topology>
    </subcellularLocation>
</comment>
<feature type="repeat" description="Solcar" evidence="10">
    <location>
        <begin position="166"/>
        <end position="259"/>
    </location>
</feature>
<dbReference type="GO" id="GO:0005743">
    <property type="term" value="C:mitochondrial inner membrane"/>
    <property type="evidence" value="ECO:0007669"/>
    <property type="project" value="UniProtKB-SubCell"/>
</dbReference>
<proteinExistence type="inferred from homology"/>